<keyword evidence="1" id="KW-0812">Transmembrane</keyword>
<feature type="transmembrane region" description="Helical" evidence="1">
    <location>
        <begin position="28"/>
        <end position="49"/>
    </location>
</feature>
<organism evidence="2 3">
    <name type="scientific">Romanomermis culicivorax</name>
    <name type="common">Nematode worm</name>
    <dbReference type="NCBI Taxonomy" id="13658"/>
    <lineage>
        <taxon>Eukaryota</taxon>
        <taxon>Metazoa</taxon>
        <taxon>Ecdysozoa</taxon>
        <taxon>Nematoda</taxon>
        <taxon>Enoplea</taxon>
        <taxon>Dorylaimia</taxon>
        <taxon>Mermithida</taxon>
        <taxon>Mermithoidea</taxon>
        <taxon>Mermithidae</taxon>
        <taxon>Romanomermis</taxon>
    </lineage>
</organism>
<evidence type="ECO:0000256" key="1">
    <source>
        <dbReference type="SAM" id="Phobius"/>
    </source>
</evidence>
<keyword evidence="1" id="KW-1133">Transmembrane helix</keyword>
<proteinExistence type="predicted"/>
<dbReference type="WBParaSite" id="nRc.2.0.1.t05508-RA">
    <property type="protein sequence ID" value="nRc.2.0.1.t05508-RA"/>
    <property type="gene ID" value="nRc.2.0.1.g05508"/>
</dbReference>
<sequence length="94" mass="10756">MTTNITPILSGGVEAISQKRNAKITQVLVFNAIIYLSTSMLHSFMFKIFEFNNDLRRLYSETFSLQESTTVDRNDPPSDQSIELIVLKFFGYVL</sequence>
<reference evidence="3" key="1">
    <citation type="submission" date="2022-11" db="UniProtKB">
        <authorList>
            <consortium name="WormBaseParasite"/>
        </authorList>
    </citation>
    <scope>IDENTIFICATION</scope>
</reference>
<accession>A0A915HVR8</accession>
<keyword evidence="2" id="KW-1185">Reference proteome</keyword>
<protein>
    <submittedName>
        <fullName evidence="3">Uncharacterized protein</fullName>
    </submittedName>
</protein>
<dbReference type="AlphaFoldDB" id="A0A915HVR8"/>
<name>A0A915HVR8_ROMCU</name>
<evidence type="ECO:0000313" key="2">
    <source>
        <dbReference type="Proteomes" id="UP000887565"/>
    </source>
</evidence>
<dbReference type="Proteomes" id="UP000887565">
    <property type="component" value="Unplaced"/>
</dbReference>
<evidence type="ECO:0000313" key="3">
    <source>
        <dbReference type="WBParaSite" id="nRc.2.0.1.t05508-RA"/>
    </source>
</evidence>
<keyword evidence="1" id="KW-0472">Membrane</keyword>